<dbReference type="AlphaFoldDB" id="A0A5B7IWE4"/>
<keyword evidence="2" id="KW-1185">Reference proteome</keyword>
<organism evidence="1 2">
    <name type="scientific">Portunus trituberculatus</name>
    <name type="common">Swimming crab</name>
    <name type="synonym">Neptunus trituberculatus</name>
    <dbReference type="NCBI Taxonomy" id="210409"/>
    <lineage>
        <taxon>Eukaryota</taxon>
        <taxon>Metazoa</taxon>
        <taxon>Ecdysozoa</taxon>
        <taxon>Arthropoda</taxon>
        <taxon>Crustacea</taxon>
        <taxon>Multicrustacea</taxon>
        <taxon>Malacostraca</taxon>
        <taxon>Eumalacostraca</taxon>
        <taxon>Eucarida</taxon>
        <taxon>Decapoda</taxon>
        <taxon>Pleocyemata</taxon>
        <taxon>Brachyura</taxon>
        <taxon>Eubrachyura</taxon>
        <taxon>Portunoidea</taxon>
        <taxon>Portunidae</taxon>
        <taxon>Portuninae</taxon>
        <taxon>Portunus</taxon>
    </lineage>
</organism>
<evidence type="ECO:0000313" key="2">
    <source>
        <dbReference type="Proteomes" id="UP000324222"/>
    </source>
</evidence>
<sequence>MNLRHSLFRFQLKRKGGKEKRRRRRLPAALQGLMGEANLRFARGEFDEAIKMCMEVIRQFSHSPEPYQQYLADPHQVEASCFLGLVKPPLTLPTWSMLCPSP</sequence>
<dbReference type="GO" id="GO:0006383">
    <property type="term" value="P:transcription by RNA polymerase III"/>
    <property type="evidence" value="ECO:0007669"/>
    <property type="project" value="InterPro"/>
</dbReference>
<dbReference type="EMBL" id="VSRR010065614">
    <property type="protein sequence ID" value="MPC84514.1"/>
    <property type="molecule type" value="Genomic_DNA"/>
</dbReference>
<dbReference type="PANTHER" id="PTHR23082">
    <property type="entry name" value="TRANSCRIPTION INITIATION FACTOR IIIC TFIIIC , POLYPEPTIDE 3-RELATED"/>
    <property type="match status" value="1"/>
</dbReference>
<dbReference type="OrthoDB" id="151490at2759"/>
<dbReference type="Proteomes" id="UP000324222">
    <property type="component" value="Unassembled WGS sequence"/>
</dbReference>
<dbReference type="GO" id="GO:0000127">
    <property type="term" value="C:transcription factor TFIIIC complex"/>
    <property type="evidence" value="ECO:0007669"/>
    <property type="project" value="TreeGrafter"/>
</dbReference>
<gene>
    <name evidence="1" type="primary">GTF3C3_2</name>
    <name evidence="1" type="ORF">E2C01_079253</name>
</gene>
<protein>
    <submittedName>
        <fullName evidence="1">General transcription factor 3C polypeptide 3</fullName>
    </submittedName>
</protein>
<accession>A0A5B7IWE4</accession>
<name>A0A5B7IWE4_PORTR</name>
<proteinExistence type="predicted"/>
<dbReference type="InterPro" id="IPR039340">
    <property type="entry name" value="Tfc4/TFIIIC-102/Sfc4"/>
</dbReference>
<evidence type="ECO:0000313" key="1">
    <source>
        <dbReference type="EMBL" id="MPC84514.1"/>
    </source>
</evidence>
<comment type="caution">
    <text evidence="1">The sequence shown here is derived from an EMBL/GenBank/DDBJ whole genome shotgun (WGS) entry which is preliminary data.</text>
</comment>
<reference evidence="1 2" key="1">
    <citation type="submission" date="2019-05" db="EMBL/GenBank/DDBJ databases">
        <title>Another draft genome of Portunus trituberculatus and its Hox gene families provides insights of decapod evolution.</title>
        <authorList>
            <person name="Jeong J.-H."/>
            <person name="Song I."/>
            <person name="Kim S."/>
            <person name="Choi T."/>
            <person name="Kim D."/>
            <person name="Ryu S."/>
            <person name="Kim W."/>
        </authorList>
    </citation>
    <scope>NUCLEOTIDE SEQUENCE [LARGE SCALE GENOMIC DNA]</scope>
    <source>
        <tissue evidence="1">Muscle</tissue>
    </source>
</reference>
<dbReference type="PANTHER" id="PTHR23082:SF0">
    <property type="entry name" value="GENERAL TRANSCRIPTION FACTOR 3C POLYPEPTIDE 3"/>
    <property type="match status" value="1"/>
</dbReference>